<feature type="compositionally biased region" description="Basic residues" evidence="2">
    <location>
        <begin position="1"/>
        <end position="10"/>
    </location>
</feature>
<accession>A0ABD5E3E7</accession>
<sequence length="145" mass="15690">MGGMARRRAPRSAPAASRTAPAACPCGSPAPYPEHCGKLHAGGVAARAEDLMRARYSAFVVGDEAYLRRSWHPDTCPPVIGLDGGTRWEGLEIEASERGSAFHQDGTVTFRARYREGGTPGALHERSRFTRVGGEWVYVDGDFLD</sequence>
<comment type="similarity">
    <text evidence="1">Belongs to the UPF0225 family.</text>
</comment>
<dbReference type="Proteomes" id="UP001183607">
    <property type="component" value="Unassembled WGS sequence"/>
</dbReference>
<feature type="region of interest" description="Disordered" evidence="2">
    <location>
        <begin position="1"/>
        <end position="23"/>
    </location>
</feature>
<dbReference type="InterPro" id="IPR032710">
    <property type="entry name" value="NTF2-like_dom_sf"/>
</dbReference>
<dbReference type="RefSeq" id="WP_311676946.1">
    <property type="nucleotide sequence ID" value="NZ_JAVRER010000012.1"/>
</dbReference>
<organism evidence="4 5">
    <name type="scientific">Streptomyces evansiae</name>
    <dbReference type="NCBI Taxonomy" id="3075535"/>
    <lineage>
        <taxon>Bacteria</taxon>
        <taxon>Bacillati</taxon>
        <taxon>Actinomycetota</taxon>
        <taxon>Actinomycetes</taxon>
        <taxon>Kitasatosporales</taxon>
        <taxon>Streptomycetaceae</taxon>
        <taxon>Streptomyces</taxon>
    </lineage>
</organism>
<name>A0ABD5E3E7_9ACTN</name>
<gene>
    <name evidence="4" type="ORF">RM574_10700</name>
</gene>
<dbReference type="SUPFAM" id="SSF54427">
    <property type="entry name" value="NTF2-like"/>
    <property type="match status" value="1"/>
</dbReference>
<dbReference type="HAMAP" id="MF_00612">
    <property type="entry name" value="UPF0225"/>
    <property type="match status" value="1"/>
</dbReference>
<dbReference type="AlphaFoldDB" id="A0ABD5E3E7"/>
<dbReference type="EMBL" id="JAVRER010000012">
    <property type="protein sequence ID" value="MDT0415960.1"/>
    <property type="molecule type" value="Genomic_DNA"/>
</dbReference>
<evidence type="ECO:0000256" key="2">
    <source>
        <dbReference type="SAM" id="MobiDB-lite"/>
    </source>
</evidence>
<evidence type="ECO:0000313" key="4">
    <source>
        <dbReference type="EMBL" id="MDT0415960.1"/>
    </source>
</evidence>
<evidence type="ECO:0000259" key="3">
    <source>
        <dbReference type="Pfam" id="PF17775"/>
    </source>
</evidence>
<dbReference type="InterPro" id="IPR023006">
    <property type="entry name" value="YchJ-like"/>
</dbReference>
<dbReference type="Pfam" id="PF17775">
    <property type="entry name" value="YchJ_M-like"/>
    <property type="match status" value="1"/>
</dbReference>
<dbReference type="Gene3D" id="3.10.450.50">
    <property type="match status" value="1"/>
</dbReference>
<comment type="caution">
    <text evidence="4">The sequence shown here is derived from an EMBL/GenBank/DDBJ whole genome shotgun (WGS) entry which is preliminary data.</text>
</comment>
<feature type="compositionally biased region" description="Low complexity" evidence="2">
    <location>
        <begin position="11"/>
        <end position="23"/>
    </location>
</feature>
<evidence type="ECO:0000256" key="1">
    <source>
        <dbReference type="HAMAP-Rule" id="MF_00612"/>
    </source>
</evidence>
<dbReference type="InterPro" id="IPR048469">
    <property type="entry name" value="YchJ-like_M"/>
</dbReference>
<protein>
    <recommendedName>
        <fullName evidence="1">UPF0225 protein RM574_10700</fullName>
    </recommendedName>
</protein>
<proteinExistence type="inferred from homology"/>
<reference evidence="5" key="1">
    <citation type="submission" date="2023-07" db="EMBL/GenBank/DDBJ databases">
        <title>30 novel species of actinomycetes from the DSMZ collection.</title>
        <authorList>
            <person name="Nouioui I."/>
        </authorList>
    </citation>
    <scope>NUCLEOTIDE SEQUENCE [LARGE SCALE GENOMIC DNA]</scope>
    <source>
        <strain evidence="5">DSM 41982</strain>
    </source>
</reference>
<evidence type="ECO:0000313" key="5">
    <source>
        <dbReference type="Proteomes" id="UP001183607"/>
    </source>
</evidence>
<feature type="domain" description="YchJ-like middle NTF2-like" evidence="3">
    <location>
        <begin position="48"/>
        <end position="141"/>
    </location>
</feature>